<dbReference type="RefSeq" id="WP_123563979.1">
    <property type="nucleotide sequence ID" value="NZ_RJVJ01000003.1"/>
</dbReference>
<dbReference type="EMBL" id="RJVJ01000003">
    <property type="protein sequence ID" value="ROR35824.1"/>
    <property type="molecule type" value="Genomic_DNA"/>
</dbReference>
<dbReference type="AlphaFoldDB" id="A0A8G1UAE1"/>
<accession>A0A8G1UAE1</accession>
<name>A0A8G1UAE1_9ACTN</name>
<gene>
    <name evidence="1" type="ORF">EDD39_7488</name>
</gene>
<reference evidence="1 2" key="1">
    <citation type="submission" date="2018-11" db="EMBL/GenBank/DDBJ databases">
        <title>Sequencing the genomes of 1000 actinobacteria strains.</title>
        <authorList>
            <person name="Klenk H.-P."/>
        </authorList>
    </citation>
    <scope>NUCLEOTIDE SEQUENCE [LARGE SCALE GENOMIC DNA]</scope>
    <source>
        <strain evidence="1 2">DSM 44780</strain>
    </source>
</reference>
<comment type="caution">
    <text evidence="1">The sequence shown here is derived from an EMBL/GenBank/DDBJ whole genome shotgun (WGS) entry which is preliminary data.</text>
</comment>
<proteinExistence type="predicted"/>
<protein>
    <submittedName>
        <fullName evidence="1">Uncharacterized protein</fullName>
    </submittedName>
</protein>
<organism evidence="1 2">
    <name type="scientific">Kitasatospora cineracea</name>
    <dbReference type="NCBI Taxonomy" id="88074"/>
    <lineage>
        <taxon>Bacteria</taxon>
        <taxon>Bacillati</taxon>
        <taxon>Actinomycetota</taxon>
        <taxon>Actinomycetes</taxon>
        <taxon>Kitasatosporales</taxon>
        <taxon>Streptomycetaceae</taxon>
        <taxon>Kitasatospora</taxon>
    </lineage>
</organism>
<evidence type="ECO:0000313" key="2">
    <source>
        <dbReference type="Proteomes" id="UP000267408"/>
    </source>
</evidence>
<evidence type="ECO:0000313" key="1">
    <source>
        <dbReference type="EMBL" id="ROR35824.1"/>
    </source>
</evidence>
<dbReference type="Proteomes" id="UP000267408">
    <property type="component" value="Unassembled WGS sequence"/>
</dbReference>
<sequence>MRHSASELGPASAALIPPMLREEITTAVHTVLAGQGLDTPAAGRALHASARAAAVTGAARHISVPALLHLLGEVGADLNTEDAAGRP</sequence>